<sequence length="47" mass="5243">MASPSFRDDNARLVLRQMLPPEHRNRAILGTNIDNRFPAGKLLAGIV</sequence>
<name>A0ABT0E4A9_9GAMM</name>
<dbReference type="RefSeq" id="WP_246948172.1">
    <property type="nucleotide sequence ID" value="NZ_JALKII010000001.1"/>
</dbReference>
<comment type="caution">
    <text evidence="1">The sequence shown here is derived from an EMBL/GenBank/DDBJ whole genome shotgun (WGS) entry which is preliminary data.</text>
</comment>
<accession>A0ABT0E4A9</accession>
<dbReference type="EMBL" id="JALKII010000001">
    <property type="protein sequence ID" value="MCK0536653.1"/>
    <property type="molecule type" value="Genomic_DNA"/>
</dbReference>
<proteinExistence type="predicted"/>
<dbReference type="Proteomes" id="UP001165524">
    <property type="component" value="Unassembled WGS sequence"/>
</dbReference>
<evidence type="ECO:0000313" key="1">
    <source>
        <dbReference type="EMBL" id="MCK0536653.1"/>
    </source>
</evidence>
<protein>
    <submittedName>
        <fullName evidence="1">Uncharacterized protein</fullName>
    </submittedName>
</protein>
<reference evidence="1" key="1">
    <citation type="submission" date="2022-04" db="EMBL/GenBank/DDBJ databases">
        <title>Alcanivorax sp. CY1518 draft genome sequence.</title>
        <authorList>
            <person name="Zhao G."/>
            <person name="An M."/>
        </authorList>
    </citation>
    <scope>NUCLEOTIDE SEQUENCE</scope>
    <source>
        <strain evidence="1">CY1518</strain>
    </source>
</reference>
<evidence type="ECO:0000313" key="2">
    <source>
        <dbReference type="Proteomes" id="UP001165524"/>
    </source>
</evidence>
<organism evidence="1 2">
    <name type="scientific">Alcanivorax quisquiliarum</name>
    <dbReference type="NCBI Taxonomy" id="2933565"/>
    <lineage>
        <taxon>Bacteria</taxon>
        <taxon>Pseudomonadati</taxon>
        <taxon>Pseudomonadota</taxon>
        <taxon>Gammaproteobacteria</taxon>
        <taxon>Oceanospirillales</taxon>
        <taxon>Alcanivoracaceae</taxon>
        <taxon>Alcanivorax</taxon>
    </lineage>
</organism>
<keyword evidence="2" id="KW-1185">Reference proteome</keyword>
<gene>
    <name evidence="1" type="ORF">MU846_02935</name>
</gene>